<dbReference type="SMART" id="SM00220">
    <property type="entry name" value="S_TKc"/>
    <property type="match status" value="1"/>
</dbReference>
<dbReference type="FunFam" id="3.30.200.20:FF:000032">
    <property type="entry name" value="Serine/threonine-protein kinase D6PK-like"/>
    <property type="match status" value="1"/>
</dbReference>
<reference evidence="18" key="1">
    <citation type="journal article" date="2022" name="Plant J.">
        <title>Strategies of tolerance reflected in two North American maple genomes.</title>
        <authorList>
            <person name="McEvoy S.L."/>
            <person name="Sezen U.U."/>
            <person name="Trouern-Trend A."/>
            <person name="McMahon S.M."/>
            <person name="Schaberg P.G."/>
            <person name="Yang J."/>
            <person name="Wegrzyn J.L."/>
            <person name="Swenson N.G."/>
        </authorList>
    </citation>
    <scope>NUCLEOTIDE SEQUENCE</scope>
    <source>
        <strain evidence="18">91603</strain>
    </source>
</reference>
<dbReference type="Pfam" id="PF00069">
    <property type="entry name" value="Pkinase"/>
    <property type="match status" value="1"/>
</dbReference>
<dbReference type="Pfam" id="PF07707">
    <property type="entry name" value="BACK"/>
    <property type="match status" value="1"/>
</dbReference>
<feature type="domain" description="BTB" evidence="17">
    <location>
        <begin position="751"/>
        <end position="817"/>
    </location>
</feature>
<dbReference type="InterPro" id="IPR000719">
    <property type="entry name" value="Prot_kinase_dom"/>
</dbReference>
<dbReference type="Gene3D" id="3.30.710.10">
    <property type="entry name" value="Potassium Channel Kv1.1, Chain A"/>
    <property type="match status" value="1"/>
</dbReference>
<evidence type="ECO:0000256" key="7">
    <source>
        <dbReference type="ARBA" id="ARBA00022692"/>
    </source>
</evidence>
<feature type="region of interest" description="Disordered" evidence="15">
    <location>
        <begin position="504"/>
        <end position="549"/>
    </location>
</feature>
<comment type="function">
    <text evidence="1">May act as a substrate-specific adapter of an E3 ubiquitin-protein ligase complex (CUL3-RBX1-BTB) which mediates the ubiquitination and subsequent proteasomal degradation of target proteins.</text>
</comment>
<dbReference type="InterPro" id="IPR006553">
    <property type="entry name" value="Leu-rich_rpt_Cys-con_subtyp"/>
</dbReference>
<evidence type="ECO:0000256" key="5">
    <source>
        <dbReference type="ARBA" id="ARBA00022527"/>
    </source>
</evidence>
<dbReference type="SUPFAM" id="SSF56112">
    <property type="entry name" value="Protein kinase-like (PK-like)"/>
    <property type="match status" value="1"/>
</dbReference>
<dbReference type="PROSITE" id="PS00108">
    <property type="entry name" value="PROTEIN_KINASE_ST"/>
    <property type="match status" value="1"/>
</dbReference>
<dbReference type="Proteomes" id="UP001064489">
    <property type="component" value="Chromosome 11"/>
</dbReference>
<evidence type="ECO:0000256" key="9">
    <source>
        <dbReference type="ARBA" id="ARBA00022777"/>
    </source>
</evidence>
<dbReference type="InterPro" id="IPR000210">
    <property type="entry name" value="BTB/POZ_dom"/>
</dbReference>
<evidence type="ECO:0000259" key="17">
    <source>
        <dbReference type="PROSITE" id="PS50097"/>
    </source>
</evidence>
<dbReference type="Gene3D" id="3.80.10.10">
    <property type="entry name" value="Ribonuclease Inhibitor"/>
    <property type="match status" value="2"/>
</dbReference>
<dbReference type="InterPro" id="IPR011009">
    <property type="entry name" value="Kinase-like_dom_sf"/>
</dbReference>
<feature type="compositionally biased region" description="Low complexity" evidence="15">
    <location>
        <begin position="529"/>
        <end position="544"/>
    </location>
</feature>
<evidence type="ECO:0000259" key="16">
    <source>
        <dbReference type="PROSITE" id="PS50011"/>
    </source>
</evidence>
<evidence type="ECO:0000256" key="1">
    <source>
        <dbReference type="ARBA" id="ARBA00002668"/>
    </source>
</evidence>
<dbReference type="PROSITE" id="PS50011">
    <property type="entry name" value="PROTEIN_KINASE_DOM"/>
    <property type="match status" value="1"/>
</dbReference>
<feature type="region of interest" description="Disordered" evidence="15">
    <location>
        <begin position="369"/>
        <end position="392"/>
    </location>
</feature>
<sequence length="1653" mass="182343">MGSFPGTCEIVEAGEEVNSFQHSRRTYRPNSGSSMADKDRKLPMLKFGFKDSLEDDINQLFEAVSLRTSSKSLGLLNEVGTSSSPLRKNALKKPISVPQSPRIGASETVSLKQAFRELCISKASEMAAVKRLSKPIGSPRISEASRITSLYNAKVIDPASGSGLFVDEGKGSMVEISLVPEESPSTSSQNMPQGLQVPKLKSSNQSAHSSPQFVVPTMQNATRTNQTAHPSTQLAVPSTQNTTATNKSAHSSPHFGVPTMQNANGANRGTHNLPQYAVPATQNGVETNQSVHFSPRSAIPTQNGSKNTLMQTEIVPMTKKVETIAMKTELAQKEKDVPAPSQSSDTTDMPELGKNVRAATRSASRAAALKSGRKSRLHIVPSSGSVNGSRVSKLTRNTPRVAKQVLRNKNSLKKKIKQDSTSDVCSSNAYNDNRSDLDPSTTQLVCQRCRCTMKNATNLSNQDFPESNITGVSADVSSMNVNSGTNERDFTDSNCNRGQAVVAKVKKNPKLSEKGEFSQSSKSSLGEYSTSTSNSDESNLSRSSCGNRPHMSKDVRWEAIRHVKMQHGTLGLGNFNLLQKLGCGDIGTVYLAELIGTNCLFAIKVMDNDFLARRKKMPRAQTEREILRILDHPFLPTLYAQFTADNLSCLVMEYCPGGDLHVLRQKQFGRCFPEPAARFYVAEVLLALEYLHMLGVIYRDLKPENILLMASSSGDDEFVNLLCTNDSPNEADIARDREIFISTEDIQCWDFDTILRYQTVRLQANRIRLAEHSSYFRGLLSGSFSESSLDCIEVQWNLEMLMNILKCIYGCPLDVTSNNLLPLFEGALYFGVDMLLSKCRAWFSTVSLSTNPRSQQILLDDLIHIWNFGLAHAIDFIPALCVSYLARNFMWAMSTNFFGAIPYNLLLDCVKHPCLTVDSEMHLSDALLIWLDGNTEQLDYSSRTEDDLTEILKEIRISILPLWFAAGKRRSCYFSKLADESINSILRLVKTPSTGSINVFGDFDLKHLRIRLTEYSERVNLSGCPQITSAILLLSLLHPSHSMDPASRKVIKQSLINLERLDEGRISLSLPPTLSFEAVQEVNISKCPRIHLKAAIECFSKSFPSLRTIKAAYLLNFKTITFCKLVQKCPLVCEVDLTVDPSPVILTQISVLSSSPSLVPPVSNNSFIVGDNSLDMTSVYHSRPSLSNITKLTLEGRSEICDSDLEFISKCCVSLSYLNLKGCSSVTDISISNLILRCIKLHSILVCDTSFGMNSIQALCSGISKFGNSSASHFGDRHLDSLASSLQTLHMGCCKGVDETSLLELMSQAKLLKSLSLRGTHLVDDALYNFSGSSLEMLDVSNTMERDTREVEFSFPYSCEELFTDLGKTCKLEEIALGWGFSYFALEALKPAFMSLKSITVGLGGSLGENALRLLPTTCPMLESVNLHFQVISDSILISIMASLRKLETLALCYCLGDISISSFKLPLLNLKKLRLERVAPWMTNHDLVLLTQNCANLVELSLIGCTLLNSADSQLIISQGWPGLTSIRLEDCGGITSKGVTSLFNCTALEDLLLRHNGPGLQRNFILDAASKMPMLRQVSLDLCDASDGDFDIPDYADRYFLSTVKIARCKSKRCTLDLNCTQARRQAVHEETLVLVWNSKNLTRTVVKERL</sequence>
<comment type="catalytic activity">
    <reaction evidence="13">
        <text>L-threonyl-[protein] + ATP = O-phospho-L-threonyl-[protein] + ADP + H(+)</text>
        <dbReference type="Rhea" id="RHEA:46608"/>
        <dbReference type="Rhea" id="RHEA-COMP:11060"/>
        <dbReference type="Rhea" id="RHEA-COMP:11605"/>
        <dbReference type="ChEBI" id="CHEBI:15378"/>
        <dbReference type="ChEBI" id="CHEBI:30013"/>
        <dbReference type="ChEBI" id="CHEBI:30616"/>
        <dbReference type="ChEBI" id="CHEBI:61977"/>
        <dbReference type="ChEBI" id="CHEBI:456216"/>
        <dbReference type="EC" id="2.7.11.1"/>
    </reaction>
</comment>
<proteinExistence type="inferred from homology"/>
<dbReference type="EMBL" id="JAJSOW010000108">
    <property type="protein sequence ID" value="KAI9152898.1"/>
    <property type="molecule type" value="Genomic_DNA"/>
</dbReference>
<dbReference type="PANTHER" id="PTHR45637">
    <property type="entry name" value="FLIPPASE KINASE 1-RELATED"/>
    <property type="match status" value="1"/>
</dbReference>
<dbReference type="PROSITE" id="PS50097">
    <property type="entry name" value="BTB"/>
    <property type="match status" value="1"/>
</dbReference>
<feature type="domain" description="Protein kinase" evidence="16">
    <location>
        <begin position="575"/>
        <end position="867"/>
    </location>
</feature>
<evidence type="ECO:0000256" key="11">
    <source>
        <dbReference type="ARBA" id="ARBA00022989"/>
    </source>
</evidence>
<comment type="similarity">
    <text evidence="3">Belongs to the protein kinase superfamily. AGC Ser/Thr protein kinase family.</text>
</comment>
<dbReference type="InterPro" id="IPR011705">
    <property type="entry name" value="BACK"/>
</dbReference>
<feature type="region of interest" description="Disordered" evidence="15">
    <location>
        <begin position="223"/>
        <end position="253"/>
    </location>
</feature>
<keyword evidence="12" id="KW-0472">Membrane</keyword>
<dbReference type="Gene3D" id="1.10.510.10">
    <property type="entry name" value="Transferase(Phosphotransferase) domain 1"/>
    <property type="match status" value="1"/>
</dbReference>
<keyword evidence="10" id="KW-0067">ATP-binding</keyword>
<feature type="compositionally biased region" description="Polar residues" evidence="15">
    <location>
        <begin position="517"/>
        <end position="528"/>
    </location>
</feature>
<keyword evidence="7" id="KW-0812">Transmembrane</keyword>
<keyword evidence="5" id="KW-0723">Serine/threonine-protein kinase</keyword>
<dbReference type="SUPFAM" id="SSF54695">
    <property type="entry name" value="POZ domain"/>
    <property type="match status" value="1"/>
</dbReference>
<dbReference type="GO" id="GO:0005524">
    <property type="term" value="F:ATP binding"/>
    <property type="evidence" value="ECO:0007669"/>
    <property type="project" value="UniProtKB-KW"/>
</dbReference>
<evidence type="ECO:0000313" key="19">
    <source>
        <dbReference type="Proteomes" id="UP001064489"/>
    </source>
</evidence>
<keyword evidence="9" id="KW-0418">Kinase</keyword>
<name>A0AAD5NE40_ACENE</name>
<keyword evidence="11" id="KW-1133">Transmembrane helix</keyword>
<keyword evidence="6" id="KW-0808">Transferase</keyword>
<dbReference type="Gene3D" id="1.25.40.420">
    <property type="match status" value="1"/>
</dbReference>
<dbReference type="SMART" id="SM00225">
    <property type="entry name" value="BTB"/>
    <property type="match status" value="1"/>
</dbReference>
<keyword evidence="19" id="KW-1185">Reference proteome</keyword>
<reference evidence="18" key="2">
    <citation type="submission" date="2023-02" db="EMBL/GenBank/DDBJ databases">
        <authorList>
            <person name="Swenson N.G."/>
            <person name="Wegrzyn J.L."/>
            <person name="Mcevoy S.L."/>
        </authorList>
    </citation>
    <scope>NUCLEOTIDE SEQUENCE</scope>
    <source>
        <strain evidence="18">91603</strain>
        <tissue evidence="18">Leaf</tissue>
    </source>
</reference>
<evidence type="ECO:0000256" key="15">
    <source>
        <dbReference type="SAM" id="MobiDB-lite"/>
    </source>
</evidence>
<evidence type="ECO:0000256" key="6">
    <source>
        <dbReference type="ARBA" id="ARBA00022679"/>
    </source>
</evidence>
<dbReference type="SMART" id="SM00367">
    <property type="entry name" value="LRR_CC"/>
    <property type="match status" value="6"/>
</dbReference>
<dbReference type="SUPFAM" id="SSF52047">
    <property type="entry name" value="RNI-like"/>
    <property type="match status" value="2"/>
</dbReference>
<evidence type="ECO:0000256" key="3">
    <source>
        <dbReference type="ARBA" id="ARBA00009903"/>
    </source>
</evidence>
<dbReference type="InterPro" id="IPR008271">
    <property type="entry name" value="Ser/Thr_kinase_AS"/>
</dbReference>
<evidence type="ECO:0000256" key="4">
    <source>
        <dbReference type="ARBA" id="ARBA00012513"/>
    </source>
</evidence>
<accession>A0AAD5NE40</accession>
<evidence type="ECO:0000256" key="14">
    <source>
        <dbReference type="ARBA" id="ARBA00048679"/>
    </source>
</evidence>
<feature type="compositionally biased region" description="Polar residues" evidence="15">
    <location>
        <begin position="382"/>
        <end position="392"/>
    </location>
</feature>
<protein>
    <recommendedName>
        <fullName evidence="4">non-specific serine/threonine protein kinase</fullName>
        <ecNumber evidence="4">2.7.11.1</ecNumber>
    </recommendedName>
</protein>
<organism evidence="18 19">
    <name type="scientific">Acer negundo</name>
    <name type="common">Box elder</name>
    <dbReference type="NCBI Taxonomy" id="4023"/>
    <lineage>
        <taxon>Eukaryota</taxon>
        <taxon>Viridiplantae</taxon>
        <taxon>Streptophyta</taxon>
        <taxon>Embryophyta</taxon>
        <taxon>Tracheophyta</taxon>
        <taxon>Spermatophyta</taxon>
        <taxon>Magnoliopsida</taxon>
        <taxon>eudicotyledons</taxon>
        <taxon>Gunneridae</taxon>
        <taxon>Pentapetalae</taxon>
        <taxon>rosids</taxon>
        <taxon>malvids</taxon>
        <taxon>Sapindales</taxon>
        <taxon>Sapindaceae</taxon>
        <taxon>Hippocastanoideae</taxon>
        <taxon>Acereae</taxon>
        <taxon>Acer</taxon>
    </lineage>
</organism>
<evidence type="ECO:0000256" key="8">
    <source>
        <dbReference type="ARBA" id="ARBA00022741"/>
    </source>
</evidence>
<dbReference type="GO" id="GO:0004674">
    <property type="term" value="F:protein serine/threonine kinase activity"/>
    <property type="evidence" value="ECO:0007669"/>
    <property type="project" value="UniProtKB-KW"/>
</dbReference>
<comment type="caution">
    <text evidence="18">The sequence shown here is derived from an EMBL/GenBank/DDBJ whole genome shotgun (WGS) entry which is preliminary data.</text>
</comment>
<keyword evidence="8" id="KW-0547">Nucleotide-binding</keyword>
<dbReference type="InterPro" id="IPR032675">
    <property type="entry name" value="LRR_dom_sf"/>
</dbReference>
<evidence type="ECO:0000256" key="12">
    <source>
        <dbReference type="ARBA" id="ARBA00023136"/>
    </source>
</evidence>
<evidence type="ECO:0000313" key="18">
    <source>
        <dbReference type="EMBL" id="KAI9152898.1"/>
    </source>
</evidence>
<comment type="catalytic activity">
    <reaction evidence="14">
        <text>L-seryl-[protein] + ATP = O-phospho-L-seryl-[protein] + ADP + H(+)</text>
        <dbReference type="Rhea" id="RHEA:17989"/>
        <dbReference type="Rhea" id="RHEA-COMP:9863"/>
        <dbReference type="Rhea" id="RHEA-COMP:11604"/>
        <dbReference type="ChEBI" id="CHEBI:15378"/>
        <dbReference type="ChEBI" id="CHEBI:29999"/>
        <dbReference type="ChEBI" id="CHEBI:30616"/>
        <dbReference type="ChEBI" id="CHEBI:83421"/>
        <dbReference type="ChEBI" id="CHEBI:456216"/>
        <dbReference type="EC" id="2.7.11.1"/>
    </reaction>
</comment>
<gene>
    <name evidence="18" type="ORF">LWI28_002666</name>
</gene>
<dbReference type="SMART" id="SM00875">
    <property type="entry name" value="BACK"/>
    <property type="match status" value="1"/>
</dbReference>
<comment type="pathway">
    <text evidence="2">Protein modification; protein ubiquitination.</text>
</comment>
<dbReference type="Pfam" id="PF00651">
    <property type="entry name" value="BTB"/>
    <property type="match status" value="1"/>
</dbReference>
<evidence type="ECO:0000256" key="13">
    <source>
        <dbReference type="ARBA" id="ARBA00047899"/>
    </source>
</evidence>
<feature type="region of interest" description="Disordered" evidence="15">
    <location>
        <begin position="332"/>
        <end position="351"/>
    </location>
</feature>
<feature type="compositionally biased region" description="Polar residues" evidence="15">
    <location>
        <begin position="223"/>
        <end position="251"/>
    </location>
</feature>
<dbReference type="Gene3D" id="3.30.200.20">
    <property type="entry name" value="Phosphorylase Kinase, domain 1"/>
    <property type="match status" value="1"/>
</dbReference>
<evidence type="ECO:0000256" key="10">
    <source>
        <dbReference type="ARBA" id="ARBA00022840"/>
    </source>
</evidence>
<evidence type="ECO:0000256" key="2">
    <source>
        <dbReference type="ARBA" id="ARBA00004906"/>
    </source>
</evidence>
<dbReference type="EC" id="2.7.11.1" evidence="4"/>
<dbReference type="InterPro" id="IPR011333">
    <property type="entry name" value="SKP1/BTB/POZ_sf"/>
</dbReference>